<evidence type="ECO:0000256" key="1">
    <source>
        <dbReference type="SAM" id="MobiDB-lite"/>
    </source>
</evidence>
<gene>
    <name evidence="2" type="ORF">EYF80_057076</name>
</gene>
<reference evidence="2 3" key="1">
    <citation type="submission" date="2019-03" db="EMBL/GenBank/DDBJ databases">
        <title>First draft genome of Liparis tanakae, snailfish: a comprehensive survey of snailfish specific genes.</title>
        <authorList>
            <person name="Kim W."/>
            <person name="Song I."/>
            <person name="Jeong J.-H."/>
            <person name="Kim D."/>
            <person name="Kim S."/>
            <person name="Ryu S."/>
            <person name="Song J.Y."/>
            <person name="Lee S.K."/>
        </authorList>
    </citation>
    <scope>NUCLEOTIDE SEQUENCE [LARGE SCALE GENOMIC DNA]</scope>
    <source>
        <tissue evidence="2">Muscle</tissue>
    </source>
</reference>
<dbReference type="AlphaFoldDB" id="A0A4Z2EW26"/>
<feature type="region of interest" description="Disordered" evidence="1">
    <location>
        <begin position="1"/>
        <end position="26"/>
    </location>
</feature>
<protein>
    <submittedName>
        <fullName evidence="2">Uncharacterized protein</fullName>
    </submittedName>
</protein>
<comment type="caution">
    <text evidence="2">The sequence shown here is derived from an EMBL/GenBank/DDBJ whole genome shotgun (WGS) entry which is preliminary data.</text>
</comment>
<keyword evidence="3" id="KW-1185">Reference proteome</keyword>
<evidence type="ECO:0000313" key="3">
    <source>
        <dbReference type="Proteomes" id="UP000314294"/>
    </source>
</evidence>
<proteinExistence type="predicted"/>
<name>A0A4Z2EW26_9TELE</name>
<dbReference type="Proteomes" id="UP000314294">
    <property type="component" value="Unassembled WGS sequence"/>
</dbReference>
<organism evidence="2 3">
    <name type="scientific">Liparis tanakae</name>
    <name type="common">Tanaka's snailfish</name>
    <dbReference type="NCBI Taxonomy" id="230148"/>
    <lineage>
        <taxon>Eukaryota</taxon>
        <taxon>Metazoa</taxon>
        <taxon>Chordata</taxon>
        <taxon>Craniata</taxon>
        <taxon>Vertebrata</taxon>
        <taxon>Euteleostomi</taxon>
        <taxon>Actinopterygii</taxon>
        <taxon>Neopterygii</taxon>
        <taxon>Teleostei</taxon>
        <taxon>Neoteleostei</taxon>
        <taxon>Acanthomorphata</taxon>
        <taxon>Eupercaria</taxon>
        <taxon>Perciformes</taxon>
        <taxon>Cottioidei</taxon>
        <taxon>Cottales</taxon>
        <taxon>Liparidae</taxon>
        <taxon>Liparis</taxon>
    </lineage>
</organism>
<sequence>MSGSPPPTDGLRASSPQLKRRLVPGDGGGTTFDPACDLYLTPVVIARCYQPATCSGGICM</sequence>
<accession>A0A4Z2EW26</accession>
<evidence type="ECO:0000313" key="2">
    <source>
        <dbReference type="EMBL" id="TNN32761.1"/>
    </source>
</evidence>
<dbReference type="EMBL" id="SRLO01002509">
    <property type="protein sequence ID" value="TNN32761.1"/>
    <property type="molecule type" value="Genomic_DNA"/>
</dbReference>